<sequence length="318" mass="36034">MRICVYTALIGQYDGLIEQSVAAQSTADFICFTDDPDLTSETWEIRRVKRAFGQDPVRSARLLKILGDDSLDEYDVTLYIDASVLLRRVPEQVVEDWLTDGDDIALSTHGYREQLLDEFDEVVRLQYDDRSRVYEQLVDYSLDCPEVLESRPLWTGILVRRRNPAVAATMRVWANHVLRYSRRDQLSVLAALRSGDASVRVLQVDNFDSPDHQWPVIPQRRVRQGKAPALPTGPLLAELRRAVRQVEELTVDFNGRTARDVIDSERSERARADGAQMRIEAVTRELAMTASELKQTTGILGATRNLGRAIARKFGSTS</sequence>
<evidence type="ECO:0000259" key="1">
    <source>
        <dbReference type="Pfam" id="PF04765"/>
    </source>
</evidence>
<dbReference type="RefSeq" id="WP_229385430.1">
    <property type="nucleotide sequence ID" value="NZ_JAGTTN010000005.1"/>
</dbReference>
<dbReference type="Pfam" id="PF04765">
    <property type="entry name" value="TOD1_MUCI70"/>
    <property type="match status" value="1"/>
</dbReference>
<keyword evidence="3" id="KW-1185">Reference proteome</keyword>
<feature type="domain" description="TOD1/MUCI70 glycosyltransferase-like" evidence="1">
    <location>
        <begin position="42"/>
        <end position="188"/>
    </location>
</feature>
<evidence type="ECO:0000313" key="3">
    <source>
        <dbReference type="Proteomes" id="UP001139354"/>
    </source>
</evidence>
<dbReference type="AlphaFoldDB" id="A0A9X1S4S0"/>
<comment type="caution">
    <text evidence="2">The sequence shown here is derived from an EMBL/GenBank/DDBJ whole genome shotgun (WGS) entry which is preliminary data.</text>
</comment>
<name>A0A9X1S4S0_9MICO</name>
<gene>
    <name evidence="2" type="ORF">KEC57_14610</name>
</gene>
<protein>
    <submittedName>
        <fullName evidence="2">DUF616 domain-containing protein</fullName>
    </submittedName>
</protein>
<dbReference type="InterPro" id="IPR048354">
    <property type="entry name" value="TOD1_MUCI70_glycTrfase_dom"/>
</dbReference>
<accession>A0A9X1S4S0</accession>
<evidence type="ECO:0000313" key="2">
    <source>
        <dbReference type="EMBL" id="MCC2033418.1"/>
    </source>
</evidence>
<proteinExistence type="predicted"/>
<organism evidence="2 3">
    <name type="scientific">Microbacterium allomyrinae</name>
    <dbReference type="NCBI Taxonomy" id="2830666"/>
    <lineage>
        <taxon>Bacteria</taxon>
        <taxon>Bacillati</taxon>
        <taxon>Actinomycetota</taxon>
        <taxon>Actinomycetes</taxon>
        <taxon>Micrococcales</taxon>
        <taxon>Microbacteriaceae</taxon>
        <taxon>Microbacterium</taxon>
    </lineage>
</organism>
<dbReference type="EMBL" id="JAGTTN010000005">
    <property type="protein sequence ID" value="MCC2033418.1"/>
    <property type="molecule type" value="Genomic_DNA"/>
</dbReference>
<dbReference type="Proteomes" id="UP001139354">
    <property type="component" value="Unassembled WGS sequence"/>
</dbReference>
<reference evidence="2" key="1">
    <citation type="submission" date="2021-04" db="EMBL/GenBank/DDBJ databases">
        <title>Microbacterium tenobrionis sp. nov. and Microbacterium allomyrinae sp. nov., isolated from larvae of Tenobrio molitor and Allomyrina dichotoma, respectively.</title>
        <authorList>
            <person name="Lee S.D."/>
        </authorList>
    </citation>
    <scope>NUCLEOTIDE SEQUENCE</scope>
    <source>
        <strain evidence="2">BWT-G7</strain>
    </source>
</reference>